<evidence type="ECO:0000313" key="3">
    <source>
        <dbReference type="Proteomes" id="UP000319865"/>
    </source>
</evidence>
<reference evidence="2 3" key="1">
    <citation type="submission" date="2019-06" db="EMBL/GenBank/DDBJ databases">
        <title>Sequencing the genomes of 1000 actinobacteria strains.</title>
        <authorList>
            <person name="Klenk H.-P."/>
        </authorList>
    </citation>
    <scope>NUCLEOTIDE SEQUENCE [LARGE SCALE GENOMIC DNA]</scope>
    <source>
        <strain evidence="2 3">DSM 46837</strain>
    </source>
</reference>
<protein>
    <submittedName>
        <fullName evidence="2">Uncharacterized protein</fullName>
    </submittedName>
</protein>
<sequence>MTVGVLGLLCVVVGLVLIIGAGFAGRSTRGRAAWTPYNKVSAGLAGVVAIVVGVLLLTGGVN</sequence>
<dbReference type="AlphaFoldDB" id="A0A543PHE1"/>
<keyword evidence="1" id="KW-0812">Transmembrane</keyword>
<keyword evidence="1" id="KW-1133">Transmembrane helix</keyword>
<name>A0A543PHE1_9ACTN</name>
<proteinExistence type="predicted"/>
<dbReference type="RefSeq" id="WP_142025972.1">
    <property type="nucleotide sequence ID" value="NZ_VFQE01000001.1"/>
</dbReference>
<dbReference type="EMBL" id="VFQE01000001">
    <property type="protein sequence ID" value="TQN43485.1"/>
    <property type="molecule type" value="Genomic_DNA"/>
</dbReference>
<keyword evidence="3" id="KW-1185">Reference proteome</keyword>
<organism evidence="2 3">
    <name type="scientific">Blastococcus colisei</name>
    <dbReference type="NCBI Taxonomy" id="1564162"/>
    <lineage>
        <taxon>Bacteria</taxon>
        <taxon>Bacillati</taxon>
        <taxon>Actinomycetota</taxon>
        <taxon>Actinomycetes</taxon>
        <taxon>Geodermatophilales</taxon>
        <taxon>Geodermatophilaceae</taxon>
        <taxon>Blastococcus</taxon>
    </lineage>
</organism>
<feature type="transmembrane region" description="Helical" evidence="1">
    <location>
        <begin position="40"/>
        <end position="61"/>
    </location>
</feature>
<accession>A0A543PHE1</accession>
<comment type="caution">
    <text evidence="2">The sequence shown here is derived from an EMBL/GenBank/DDBJ whole genome shotgun (WGS) entry which is preliminary data.</text>
</comment>
<gene>
    <name evidence="2" type="ORF">FHU33_2932</name>
</gene>
<dbReference type="Proteomes" id="UP000319865">
    <property type="component" value="Unassembled WGS sequence"/>
</dbReference>
<evidence type="ECO:0000313" key="2">
    <source>
        <dbReference type="EMBL" id="TQN43485.1"/>
    </source>
</evidence>
<evidence type="ECO:0000256" key="1">
    <source>
        <dbReference type="SAM" id="Phobius"/>
    </source>
</evidence>
<keyword evidence="1" id="KW-0472">Membrane</keyword>